<dbReference type="EMBL" id="FNHF01000003">
    <property type="protein sequence ID" value="SDM42109.1"/>
    <property type="molecule type" value="Genomic_DNA"/>
</dbReference>
<sequence>MAYTPDENRYESIAYNRCGNSGLKLPAISLGLWNNFGGEDVFENQRKMIRKAFDLGITHFDLANNYGPPPGSAEENFRRILEKDFAGYRDEMVVSTKAGFTMWPGPYGDWGSKKYLVASLDQSLKRMGLDYVDIFYHHRPDPETPLEETMAALDLIVRQGKALYVGISNYNAEDTEKAIDILERQGTPFIIHQASYSMLNRWVEDGLTDLLAKRGAGCIAFVPLAQGLLTDKYLNGIPEDSRAAKQYIRSLNEKDVSPDVIEKVQQLNEVARDRGQSLAQMALVWVLREKAVVSALIGASKVSQIEENVKALEKPDFTESEIDQIEKILR</sequence>
<dbReference type="InterPro" id="IPR023210">
    <property type="entry name" value="NADP_OxRdtase_dom"/>
</dbReference>
<organism evidence="5 6">
    <name type="scientific">Sediminibacillus halophilus</name>
    <dbReference type="NCBI Taxonomy" id="482461"/>
    <lineage>
        <taxon>Bacteria</taxon>
        <taxon>Bacillati</taxon>
        <taxon>Bacillota</taxon>
        <taxon>Bacilli</taxon>
        <taxon>Bacillales</taxon>
        <taxon>Bacillaceae</taxon>
        <taxon>Sediminibacillus</taxon>
    </lineage>
</organism>
<dbReference type="PANTHER" id="PTHR43150:SF4">
    <property type="entry name" value="L-GLYCERALDEHYDE 3-PHOSPHATE REDUCTASE"/>
    <property type="match status" value="1"/>
</dbReference>
<accession>A0A1G9T323</accession>
<dbReference type="Pfam" id="PF00248">
    <property type="entry name" value="Aldo_ket_red"/>
    <property type="match status" value="1"/>
</dbReference>
<reference evidence="6" key="1">
    <citation type="submission" date="2016-10" db="EMBL/GenBank/DDBJ databases">
        <authorList>
            <person name="Varghese N."/>
            <person name="Submissions S."/>
        </authorList>
    </citation>
    <scope>NUCLEOTIDE SEQUENCE [LARGE SCALE GENOMIC DNA]</scope>
    <source>
        <strain evidence="6">CGMCC 1.6199</strain>
    </source>
</reference>
<dbReference type="InterPro" id="IPR036812">
    <property type="entry name" value="NAD(P)_OxRdtase_dom_sf"/>
</dbReference>
<keyword evidence="3" id="KW-0560">Oxidoreductase</keyword>
<proteinExistence type="inferred from homology"/>
<dbReference type="NCBIfam" id="NF007388">
    <property type="entry name" value="PRK09912.1"/>
    <property type="match status" value="1"/>
</dbReference>
<dbReference type="InterPro" id="IPR005399">
    <property type="entry name" value="K_chnl_volt-dep_bsu_KCNAB-rel"/>
</dbReference>
<evidence type="ECO:0000313" key="6">
    <source>
        <dbReference type="Proteomes" id="UP000182347"/>
    </source>
</evidence>
<protein>
    <submittedName>
        <fullName evidence="5">L-glyceraldehyde 3-phosphate reductase</fullName>
    </submittedName>
</protein>
<keyword evidence="2" id="KW-0521">NADP</keyword>
<dbReference type="AlphaFoldDB" id="A0A1G9T323"/>
<comment type="similarity">
    <text evidence="1">Belongs to the shaker potassium channel beta subunit family.</text>
</comment>
<dbReference type="STRING" id="482461.SAMN05216244_2418"/>
<evidence type="ECO:0000313" key="5">
    <source>
        <dbReference type="EMBL" id="SDM42109.1"/>
    </source>
</evidence>
<dbReference type="Proteomes" id="UP000182347">
    <property type="component" value="Unassembled WGS sequence"/>
</dbReference>
<keyword evidence="6" id="KW-1185">Reference proteome</keyword>
<evidence type="ECO:0000256" key="2">
    <source>
        <dbReference type="ARBA" id="ARBA00022857"/>
    </source>
</evidence>
<name>A0A1G9T323_9BACI</name>
<dbReference type="PANTHER" id="PTHR43150">
    <property type="entry name" value="HYPERKINETIC, ISOFORM M"/>
    <property type="match status" value="1"/>
</dbReference>
<dbReference type="OrthoDB" id="9773828at2"/>
<evidence type="ECO:0000256" key="3">
    <source>
        <dbReference type="ARBA" id="ARBA00023002"/>
    </source>
</evidence>
<dbReference type="GO" id="GO:0016491">
    <property type="term" value="F:oxidoreductase activity"/>
    <property type="evidence" value="ECO:0007669"/>
    <property type="project" value="UniProtKB-KW"/>
</dbReference>
<dbReference type="GO" id="GO:0051596">
    <property type="term" value="P:methylglyoxal catabolic process"/>
    <property type="evidence" value="ECO:0007669"/>
    <property type="project" value="TreeGrafter"/>
</dbReference>
<gene>
    <name evidence="5" type="ORF">SAMN05216244_2418</name>
</gene>
<evidence type="ECO:0000259" key="4">
    <source>
        <dbReference type="Pfam" id="PF00248"/>
    </source>
</evidence>
<dbReference type="RefSeq" id="WP_074599328.1">
    <property type="nucleotide sequence ID" value="NZ_FNHF01000003.1"/>
</dbReference>
<dbReference type="SUPFAM" id="SSF51430">
    <property type="entry name" value="NAD(P)-linked oxidoreductase"/>
    <property type="match status" value="1"/>
</dbReference>
<feature type="domain" description="NADP-dependent oxidoreductase" evidence="4">
    <location>
        <begin position="28"/>
        <end position="329"/>
    </location>
</feature>
<evidence type="ECO:0000256" key="1">
    <source>
        <dbReference type="ARBA" id="ARBA00006515"/>
    </source>
</evidence>
<dbReference type="Gene3D" id="3.20.20.100">
    <property type="entry name" value="NADP-dependent oxidoreductase domain"/>
    <property type="match status" value="1"/>
</dbReference>